<feature type="domain" description="DUF5689" evidence="2">
    <location>
        <begin position="45"/>
        <end position="274"/>
    </location>
</feature>
<dbReference type="AlphaFoldDB" id="A0A6G6GNU5"/>
<gene>
    <name evidence="3" type="ORF">G5B37_11120</name>
</gene>
<dbReference type="Proteomes" id="UP000505306">
    <property type="component" value="Chromosome"/>
</dbReference>
<evidence type="ECO:0000256" key="1">
    <source>
        <dbReference type="SAM" id="SignalP"/>
    </source>
</evidence>
<accession>A0A6G6GNU5</accession>
<evidence type="ECO:0000259" key="2">
    <source>
        <dbReference type="Pfam" id="PF18942"/>
    </source>
</evidence>
<organism evidence="3 4">
    <name type="scientific">Rasiella rasia</name>
    <dbReference type="NCBI Taxonomy" id="2744027"/>
    <lineage>
        <taxon>Bacteria</taxon>
        <taxon>Pseudomonadati</taxon>
        <taxon>Bacteroidota</taxon>
        <taxon>Flavobacteriia</taxon>
        <taxon>Flavobacteriales</taxon>
        <taxon>Flavobacteriaceae</taxon>
        <taxon>Rasiella</taxon>
    </lineage>
</organism>
<reference evidence="3 4" key="1">
    <citation type="submission" date="2020-02" db="EMBL/GenBank/DDBJ databases">
        <title>Complete genome sequence of Flavobacteriaceae bacterium.</title>
        <authorList>
            <person name="Kim S.-J."/>
            <person name="Kim Y.-S."/>
            <person name="Kim K.-H."/>
        </authorList>
    </citation>
    <scope>NUCLEOTIDE SEQUENCE [LARGE SCALE GENOMIC DNA]</scope>
    <source>
        <strain evidence="3 4">RR4-40</strain>
    </source>
</reference>
<dbReference type="KEGG" id="mgel:G5B37_11120"/>
<feature type="chain" id="PRO_5026170690" description="DUF5689 domain-containing protein" evidence="1">
    <location>
        <begin position="22"/>
        <end position="725"/>
    </location>
</feature>
<name>A0A6G6GNU5_9FLAO</name>
<dbReference type="Pfam" id="PF18942">
    <property type="entry name" value="DUF5689"/>
    <property type="match status" value="2"/>
</dbReference>
<dbReference type="RefSeq" id="WP_164680105.1">
    <property type="nucleotide sequence ID" value="NZ_CP049057.1"/>
</dbReference>
<protein>
    <recommendedName>
        <fullName evidence="2">DUF5689 domain-containing protein</fullName>
    </recommendedName>
</protein>
<feature type="signal peptide" evidence="1">
    <location>
        <begin position="1"/>
        <end position="21"/>
    </location>
</feature>
<dbReference type="InterPro" id="IPR043744">
    <property type="entry name" value="DUF5689"/>
</dbReference>
<dbReference type="PROSITE" id="PS51257">
    <property type="entry name" value="PROKAR_LIPOPROTEIN"/>
    <property type="match status" value="1"/>
</dbReference>
<keyword evidence="4" id="KW-1185">Reference proteome</keyword>
<dbReference type="EMBL" id="CP049057">
    <property type="protein sequence ID" value="QIE60093.1"/>
    <property type="molecule type" value="Genomic_DNA"/>
</dbReference>
<evidence type="ECO:0000313" key="3">
    <source>
        <dbReference type="EMBL" id="QIE60093.1"/>
    </source>
</evidence>
<proteinExistence type="predicted"/>
<dbReference type="NCBIfam" id="NF038128">
    <property type="entry name" value="choice_anch_J"/>
    <property type="match status" value="1"/>
</dbReference>
<keyword evidence="1" id="KW-0732">Signal</keyword>
<feature type="domain" description="DUF5689" evidence="2">
    <location>
        <begin position="293"/>
        <end position="528"/>
    </location>
</feature>
<sequence length="725" mass="78688">MKHFKPYILFLSLLAIGITVSCVQDDQFDLPETTILDPELNGEIVSIASVQAAYLQAVMAGETTFTFEGTNTFMSGFVISNDEGGNFFEEIVMQDVTKDPKAGIKVLIDVNPLFTKYEVGRKVFIKLDGLTVGEDSGVITLGALGECGVTKISAPTEDAYIIRSSEKDTIIPTVKTISEITYNDLNTLIQLPNAQFAESDIDLSFSNEPGDEFDGDRTIESCSADGGSILFQTSTFADFKGINLPDGSGSLTAVLSKTFFGDAYALNVRTPEDINFDSTDRCEPKFLDPNIEATTTFAAVRARLLQAGGYAAFGTDEEPLIIEGYNVSSDEQGNFFDEIFLQNTPATEDLGPNNPRMGVRVIVDKNDIYQLFPVGRKVYVKLNGLAVAENAGILTIGLQNVSQIEKIPEAVLGDFVIGGQEVEEIQPLITSVENLNEDDLNTLVQLENMQFTFQQLGFTYAGEPIDNFDGERSLESCDETGDIRLFTSTFANFKSSILDPDSGTITAIYSNDFFAEEQILTIRDLADINFSGNRCDPPMVDCGLASTVGSNQLFSDFFESQSTGEPISGNGWTNFIEAGTETWEAYEESGSNASLGISAHMGSFNSGDTMSIGWLITPPINFDAQKGETLTFKTSNSFSDGSELEVLFSNNWDGTIATITTATWGSLSAAVVVEDNTYFGDWVPSGNVSLDCIDGIGYIAFRYVGSGEEAFDGTYELDEIVINSN</sequence>
<dbReference type="Gene3D" id="2.60.120.200">
    <property type="match status" value="1"/>
</dbReference>
<evidence type="ECO:0000313" key="4">
    <source>
        <dbReference type="Proteomes" id="UP000505306"/>
    </source>
</evidence>